<dbReference type="Gene3D" id="2.30.30.40">
    <property type="entry name" value="SH3 Domains"/>
    <property type="match status" value="1"/>
</dbReference>
<dbReference type="STRING" id="4795.A0A225UZE9"/>
<feature type="compositionally biased region" description="Acidic residues" evidence="3">
    <location>
        <begin position="166"/>
        <end position="192"/>
    </location>
</feature>
<dbReference type="PRINTS" id="PR00452">
    <property type="entry name" value="SH3DOMAIN"/>
</dbReference>
<dbReference type="PROSITE" id="PS50002">
    <property type="entry name" value="SH3"/>
    <property type="match status" value="1"/>
</dbReference>
<dbReference type="InterPro" id="IPR001452">
    <property type="entry name" value="SH3_domain"/>
</dbReference>
<dbReference type="OrthoDB" id="207120at2759"/>
<accession>A0A225UZE9</accession>
<evidence type="ECO:0000259" key="4">
    <source>
        <dbReference type="PROSITE" id="PS50002"/>
    </source>
</evidence>
<comment type="caution">
    <text evidence="5">The sequence shown here is derived from an EMBL/GenBank/DDBJ whole genome shotgun (WGS) entry which is preliminary data.</text>
</comment>
<name>A0A225UZE9_9STRA</name>
<feature type="compositionally biased region" description="Polar residues" evidence="3">
    <location>
        <begin position="86"/>
        <end position="96"/>
    </location>
</feature>
<dbReference type="InterPro" id="IPR050670">
    <property type="entry name" value="STAM"/>
</dbReference>
<evidence type="ECO:0000313" key="6">
    <source>
        <dbReference type="Proteomes" id="UP000198211"/>
    </source>
</evidence>
<feature type="domain" description="SH3" evidence="4">
    <location>
        <begin position="6"/>
        <end position="68"/>
    </location>
</feature>
<feature type="compositionally biased region" description="Basic and acidic residues" evidence="3">
    <location>
        <begin position="131"/>
        <end position="154"/>
    </location>
</feature>
<dbReference type="Proteomes" id="UP000198211">
    <property type="component" value="Unassembled WGS sequence"/>
</dbReference>
<dbReference type="AlphaFoldDB" id="A0A225UZE9"/>
<feature type="region of interest" description="Disordered" evidence="3">
    <location>
        <begin position="353"/>
        <end position="460"/>
    </location>
</feature>
<dbReference type="EMBL" id="NBNE01009334">
    <property type="protein sequence ID" value="OWY98510.1"/>
    <property type="molecule type" value="Genomic_DNA"/>
</dbReference>
<sequence length="541" mass="63937">MEARRNWNMQVTALYDYEPEQLDELGFQEGDVLRVLYVQDDGWWSGYNVEIPNVVGLFPSNYVQAPRTTSPKRLVDAQTTPRPPASSRNRIPQQPRQAPETPEFDDEDDDEDEQDLREYRGHVGAVQQLRKSLEEAERASEAARDARRQAERERLRHRKSWREREQSEEDVEENAVDQDEPLDEGEDEDESESVFPLLQGEMYESDRQQTADTETDTNPNVNEENEIQDQTAETENAAASMISRRYRHHLAIVEKDREREREPEQQKLSKIAAASIQHAYLRHCKRRQRELEQNTARRRLKRRVEAATVIQKWIRLRWSTFWCRRVKIDREEQAAQEVAREKNRQAELEEKRRLEAAREEEQHRLAKEEELNRMKADEDEKHRVLEEKLKNEEQLPPEEEPDQHENGRMKADEEEKHRVLEEKLKDEEQLPPEEEPDQHENGSAVPSQNPQTPSPGKPRRKIMKKEAVELIKTLVQQQLGDTLRDQDSKMDELQRMVVRLQTVVRKQTVMLQDSTDQLVNMQMRKQEQSLLLRLGCVHLDP</sequence>
<feature type="region of interest" description="Disordered" evidence="3">
    <location>
        <begin position="68"/>
        <end position="234"/>
    </location>
</feature>
<evidence type="ECO:0000256" key="1">
    <source>
        <dbReference type="ARBA" id="ARBA00022443"/>
    </source>
</evidence>
<keyword evidence="6" id="KW-1185">Reference proteome</keyword>
<dbReference type="PANTHER" id="PTHR45929:SF3">
    <property type="entry name" value="JAK PATHWAY SIGNAL TRANSDUCTION ADAPTOR MOLECULE"/>
    <property type="match status" value="1"/>
</dbReference>
<reference evidence="6" key="1">
    <citation type="submission" date="2017-03" db="EMBL/GenBank/DDBJ databases">
        <title>Phytopthora megakarya and P. palmivora, two closely related causual agents of cacao black pod achieved similar genome size and gene model numbers by different mechanisms.</title>
        <authorList>
            <person name="Ali S."/>
            <person name="Shao J."/>
            <person name="Larry D.J."/>
            <person name="Kronmiller B."/>
            <person name="Shen D."/>
            <person name="Strem M.D."/>
            <person name="Melnick R.L."/>
            <person name="Guiltinan M.J."/>
            <person name="Tyler B.M."/>
            <person name="Meinhardt L.W."/>
            <person name="Bailey B.A."/>
        </authorList>
    </citation>
    <scope>NUCLEOTIDE SEQUENCE [LARGE SCALE GENOMIC DNA]</scope>
    <source>
        <strain evidence="6">zdho120</strain>
    </source>
</reference>
<dbReference type="SMART" id="SM00326">
    <property type="entry name" value="SH3"/>
    <property type="match status" value="1"/>
</dbReference>
<proteinExistence type="predicted"/>
<organism evidence="5 6">
    <name type="scientific">Phytophthora megakarya</name>
    <dbReference type="NCBI Taxonomy" id="4795"/>
    <lineage>
        <taxon>Eukaryota</taxon>
        <taxon>Sar</taxon>
        <taxon>Stramenopiles</taxon>
        <taxon>Oomycota</taxon>
        <taxon>Peronosporomycetes</taxon>
        <taxon>Peronosporales</taxon>
        <taxon>Peronosporaceae</taxon>
        <taxon>Phytophthora</taxon>
    </lineage>
</organism>
<protein>
    <recommendedName>
        <fullName evidence="4">SH3 domain-containing protein</fullName>
    </recommendedName>
</protein>
<feature type="compositionally biased region" description="Acidic residues" evidence="3">
    <location>
        <begin position="102"/>
        <end position="115"/>
    </location>
</feature>
<dbReference type="PANTHER" id="PTHR45929">
    <property type="entry name" value="JAK PATHWAY SIGNAL TRANSDUCTION ADAPTOR MOLECULE"/>
    <property type="match status" value="1"/>
</dbReference>
<evidence type="ECO:0000256" key="2">
    <source>
        <dbReference type="PROSITE-ProRule" id="PRU00192"/>
    </source>
</evidence>
<feature type="compositionally biased region" description="Basic and acidic residues" evidence="3">
    <location>
        <begin position="353"/>
        <end position="393"/>
    </location>
</feature>
<feature type="compositionally biased region" description="Basic and acidic residues" evidence="3">
    <location>
        <begin position="403"/>
        <end position="428"/>
    </location>
</feature>
<keyword evidence="1 2" id="KW-0728">SH3 domain</keyword>
<dbReference type="SUPFAM" id="SSF50044">
    <property type="entry name" value="SH3-domain"/>
    <property type="match status" value="1"/>
</dbReference>
<dbReference type="CDD" id="cd00174">
    <property type="entry name" value="SH3"/>
    <property type="match status" value="1"/>
</dbReference>
<dbReference type="Pfam" id="PF00018">
    <property type="entry name" value="SH3_1"/>
    <property type="match status" value="1"/>
</dbReference>
<dbReference type="InterPro" id="IPR036028">
    <property type="entry name" value="SH3-like_dom_sf"/>
</dbReference>
<feature type="compositionally biased region" description="Polar residues" evidence="3">
    <location>
        <begin position="210"/>
        <end position="234"/>
    </location>
</feature>
<evidence type="ECO:0000256" key="3">
    <source>
        <dbReference type="SAM" id="MobiDB-lite"/>
    </source>
</evidence>
<evidence type="ECO:0000313" key="5">
    <source>
        <dbReference type="EMBL" id="OWY98510.1"/>
    </source>
</evidence>
<gene>
    <name evidence="5" type="ORF">PHMEG_00030711</name>
</gene>